<reference evidence="2" key="1">
    <citation type="submission" date="2014-09" db="EMBL/GenBank/DDBJ databases">
        <title>Genome sequence of the luminous mushroom Mycena chlorophos for searching fungal bioluminescence genes.</title>
        <authorList>
            <person name="Tanaka Y."/>
            <person name="Kasuga D."/>
            <person name="Oba Y."/>
            <person name="Hase S."/>
            <person name="Sato K."/>
            <person name="Oba Y."/>
            <person name="Sakakibara Y."/>
        </authorList>
    </citation>
    <scope>NUCLEOTIDE SEQUENCE</scope>
</reference>
<accession>A0ABQ0LJM6</accession>
<feature type="region of interest" description="Disordered" evidence="1">
    <location>
        <begin position="110"/>
        <end position="130"/>
    </location>
</feature>
<evidence type="ECO:0000313" key="2">
    <source>
        <dbReference type="EMBL" id="GAT50081.1"/>
    </source>
</evidence>
<sequence length="213" mass="23877">MGQLEAFDDERNKEILLSLAILCEDVICCRVSPLQNVIGSGRYGHLRRGRPPSGQFFGLCYRLVPVLEAFNARPWPLVVRPQRQHDPQFLLQEHLPPMCSNTHTCYGGAPSGPSRRSSPCASSSASPTRSWRCPSCIVMNAKDDVRLQIVLGIHARRSPSICYHLLRCSLHIRYDHCCTDGYSTYQYEFATTMSMAMSPILCANLINGLVTNF</sequence>
<proteinExistence type="predicted"/>
<protein>
    <submittedName>
        <fullName evidence="2">Uncharacterized protein</fullName>
    </submittedName>
</protein>
<keyword evidence="3" id="KW-1185">Reference proteome</keyword>
<evidence type="ECO:0000313" key="3">
    <source>
        <dbReference type="Proteomes" id="UP000815677"/>
    </source>
</evidence>
<dbReference type="Proteomes" id="UP000815677">
    <property type="component" value="Unassembled WGS sequence"/>
</dbReference>
<evidence type="ECO:0000256" key="1">
    <source>
        <dbReference type="SAM" id="MobiDB-lite"/>
    </source>
</evidence>
<dbReference type="EMBL" id="DF846231">
    <property type="protein sequence ID" value="GAT50081.1"/>
    <property type="molecule type" value="Genomic_DNA"/>
</dbReference>
<organism evidence="2 3">
    <name type="scientific">Mycena chlorophos</name>
    <name type="common">Agaric fungus</name>
    <name type="synonym">Agaricus chlorophos</name>
    <dbReference type="NCBI Taxonomy" id="658473"/>
    <lineage>
        <taxon>Eukaryota</taxon>
        <taxon>Fungi</taxon>
        <taxon>Dikarya</taxon>
        <taxon>Basidiomycota</taxon>
        <taxon>Agaricomycotina</taxon>
        <taxon>Agaricomycetes</taxon>
        <taxon>Agaricomycetidae</taxon>
        <taxon>Agaricales</taxon>
        <taxon>Marasmiineae</taxon>
        <taxon>Mycenaceae</taxon>
        <taxon>Mycena</taxon>
    </lineage>
</organism>
<name>A0ABQ0LJM6_MYCCL</name>
<gene>
    <name evidence="2" type="ORF">MCHLO_07360</name>
</gene>